<reference evidence="1" key="1">
    <citation type="submission" date="2015-12" db="EMBL/GenBank/DDBJ databases">
        <title>Gene expression during late stages of embryo sac development: a critical building block for successful pollen-pistil interactions.</title>
        <authorList>
            <person name="Liu Y."/>
            <person name="Joly V."/>
            <person name="Sabar M."/>
            <person name="Matton D.P."/>
        </authorList>
    </citation>
    <scope>NUCLEOTIDE SEQUENCE</scope>
</reference>
<sequence>MKIVMYSDSKYLKVIIFPSSQYWLSFKSLSIPQDDVLLVQGKRKTTTFLVGVSVGLIHSCCKTTIVFDFVAFQMVVPDKVQHRKK</sequence>
<name>A0A0V0GK51_SOLCH</name>
<dbReference type="AlphaFoldDB" id="A0A0V0GK51"/>
<accession>A0A0V0GK51</accession>
<feature type="non-terminal residue" evidence="1">
    <location>
        <position position="85"/>
    </location>
</feature>
<evidence type="ECO:0000313" key="1">
    <source>
        <dbReference type="EMBL" id="JAP08430.1"/>
    </source>
</evidence>
<organism evidence="1">
    <name type="scientific">Solanum chacoense</name>
    <name type="common">Chaco potato</name>
    <dbReference type="NCBI Taxonomy" id="4108"/>
    <lineage>
        <taxon>Eukaryota</taxon>
        <taxon>Viridiplantae</taxon>
        <taxon>Streptophyta</taxon>
        <taxon>Embryophyta</taxon>
        <taxon>Tracheophyta</taxon>
        <taxon>Spermatophyta</taxon>
        <taxon>Magnoliopsida</taxon>
        <taxon>eudicotyledons</taxon>
        <taxon>Gunneridae</taxon>
        <taxon>Pentapetalae</taxon>
        <taxon>asterids</taxon>
        <taxon>lamiids</taxon>
        <taxon>Solanales</taxon>
        <taxon>Solanaceae</taxon>
        <taxon>Solanoideae</taxon>
        <taxon>Solaneae</taxon>
        <taxon>Solanum</taxon>
    </lineage>
</organism>
<protein>
    <submittedName>
        <fullName evidence="1">Putative ovule protein</fullName>
    </submittedName>
</protein>
<dbReference type="EMBL" id="GEDG01036923">
    <property type="protein sequence ID" value="JAP08430.1"/>
    <property type="molecule type" value="Transcribed_RNA"/>
</dbReference>
<proteinExistence type="predicted"/>